<keyword evidence="1" id="KW-0175">Coiled coil</keyword>
<comment type="caution">
    <text evidence="2">The sequence shown here is derived from an EMBL/GenBank/DDBJ whole genome shotgun (WGS) entry which is preliminary data.</text>
</comment>
<protein>
    <submittedName>
        <fullName evidence="2">Uncharacterized protein</fullName>
    </submittedName>
</protein>
<feature type="coiled-coil region" evidence="1">
    <location>
        <begin position="178"/>
        <end position="205"/>
    </location>
</feature>
<keyword evidence="3" id="KW-1185">Reference proteome</keyword>
<evidence type="ECO:0000313" key="2">
    <source>
        <dbReference type="EMBL" id="EKU49317.1"/>
    </source>
</evidence>
<dbReference type="RefSeq" id="WP_009374923.1">
    <property type="nucleotide sequence ID" value="NZ_AMSP01000001.1"/>
</dbReference>
<sequence length="269" mass="29556">MANGYLPRIGENLPPGEVSDHLAFEYLLEMAGLYEMPRQGSPAVVPKIVEGEAGAAAGMYAGATVSATLEAALKVERRKTARAAILTNIHLQWGTEAVQALNSVSDAILAKALQATGCLSVPAYANDRPELAERVRGLATAHKQMVLRAGRERHERGLPWFDFREAFGSEAGAEANRLQEVRGGFETLNEELEELAKERALLGDHPLVRDMLELREDWDDRPCPITEEVSAAFWQGLGDDVYTWRIALDMLWSWDGTLSELVETVQATA</sequence>
<proteinExistence type="predicted"/>
<evidence type="ECO:0000256" key="1">
    <source>
        <dbReference type="SAM" id="Coils"/>
    </source>
</evidence>
<evidence type="ECO:0000313" key="3">
    <source>
        <dbReference type="Proteomes" id="UP000009879"/>
    </source>
</evidence>
<reference evidence="2 3" key="1">
    <citation type="submission" date="2012-09" db="EMBL/GenBank/DDBJ databases">
        <title>Genome Sequence of Brevibacterium casei S18.</title>
        <authorList>
            <person name="Sharma R."/>
            <person name="Singh A."/>
            <person name="Jangir P.K."/>
        </authorList>
    </citation>
    <scope>NUCLEOTIDE SEQUENCE [LARGE SCALE GENOMIC DNA]</scope>
    <source>
        <strain evidence="2 3">S18</strain>
    </source>
</reference>
<organism evidence="2 3">
    <name type="scientific">Brevibacterium casei S18</name>
    <dbReference type="NCBI Taxonomy" id="1229781"/>
    <lineage>
        <taxon>Bacteria</taxon>
        <taxon>Bacillati</taxon>
        <taxon>Actinomycetota</taxon>
        <taxon>Actinomycetes</taxon>
        <taxon>Micrococcales</taxon>
        <taxon>Brevibacteriaceae</taxon>
        <taxon>Brevibacterium</taxon>
    </lineage>
</organism>
<dbReference type="Proteomes" id="UP000009879">
    <property type="component" value="Unassembled WGS sequence"/>
</dbReference>
<dbReference type="AlphaFoldDB" id="K9B3E4"/>
<name>K9B3E4_9MICO</name>
<dbReference type="EMBL" id="AMSP01000001">
    <property type="protein sequence ID" value="EKU49317.1"/>
    <property type="molecule type" value="Genomic_DNA"/>
</dbReference>
<accession>K9B3E4</accession>
<gene>
    <name evidence="2" type="ORF">C272_01235</name>
</gene>